<keyword evidence="5" id="KW-0598">Phosphotransferase system</keyword>
<keyword evidence="7 9" id="KW-1133">Transmembrane helix</keyword>
<keyword evidence="11" id="KW-1185">Reference proteome</keyword>
<evidence type="ECO:0000313" key="10">
    <source>
        <dbReference type="EMBL" id="PAB01618.1"/>
    </source>
</evidence>
<comment type="subcellular location">
    <subcellularLocation>
        <location evidence="1">Cell membrane</location>
        <topology evidence="1">Multi-pass membrane protein</topology>
    </subcellularLocation>
</comment>
<dbReference type="InterPro" id="IPR004700">
    <property type="entry name" value="PTS_IIC_man"/>
</dbReference>
<feature type="transmembrane region" description="Helical" evidence="9">
    <location>
        <begin position="6"/>
        <end position="21"/>
    </location>
</feature>
<reference evidence="10 11" key="1">
    <citation type="submission" date="2015-08" db="EMBL/GenBank/DDBJ databases">
        <title>Enterococcus genome sequence.</title>
        <authorList>
            <person name="Acedo J.Z."/>
            <person name="Vederas J.C."/>
        </authorList>
    </citation>
    <scope>NUCLEOTIDE SEQUENCE [LARGE SCALE GENOMIC DNA]</scope>
    <source>
        <strain evidence="10 11">49</strain>
    </source>
</reference>
<dbReference type="Proteomes" id="UP000216797">
    <property type="component" value="Unassembled WGS sequence"/>
</dbReference>
<gene>
    <name evidence="10" type="ORF">AKL21_03980</name>
</gene>
<name>A0A267HVS2_9ENTE</name>
<dbReference type="GO" id="GO:0009401">
    <property type="term" value="P:phosphoenolpyruvate-dependent sugar phosphotransferase system"/>
    <property type="evidence" value="ECO:0007669"/>
    <property type="project" value="UniProtKB-KW"/>
</dbReference>
<evidence type="ECO:0000256" key="5">
    <source>
        <dbReference type="ARBA" id="ARBA00022683"/>
    </source>
</evidence>
<keyword evidence="2" id="KW-0813">Transport</keyword>
<accession>A0A267HVS2</accession>
<keyword evidence="6 9" id="KW-0812">Transmembrane</keyword>
<dbReference type="PANTHER" id="PTHR32502:SF28">
    <property type="entry name" value="PHOSPHOTRANSFERASE SYSTEM SUGAR-SPECIFIC EIIC COMPONENT"/>
    <property type="match status" value="1"/>
</dbReference>
<keyword evidence="8 9" id="KW-0472">Membrane</keyword>
<evidence type="ECO:0000256" key="9">
    <source>
        <dbReference type="SAM" id="Phobius"/>
    </source>
</evidence>
<evidence type="ECO:0000256" key="4">
    <source>
        <dbReference type="ARBA" id="ARBA00022597"/>
    </source>
</evidence>
<keyword evidence="3" id="KW-1003">Cell membrane</keyword>
<comment type="caution">
    <text evidence="10">The sequence shown here is derived from an EMBL/GenBank/DDBJ whole genome shotgun (WGS) entry which is preliminary data.</text>
</comment>
<keyword evidence="4" id="KW-0762">Sugar transport</keyword>
<feature type="transmembrane region" description="Helical" evidence="9">
    <location>
        <begin position="205"/>
        <end position="238"/>
    </location>
</feature>
<dbReference type="PROSITE" id="PS51106">
    <property type="entry name" value="PTS_EIIC_TYPE_4"/>
    <property type="match status" value="1"/>
</dbReference>
<protein>
    <submittedName>
        <fullName evidence="10">PTS N-acetylgalactosamine transporter subunit IIA</fullName>
    </submittedName>
</protein>
<dbReference type="Pfam" id="PF03609">
    <property type="entry name" value="EII-Sor"/>
    <property type="match status" value="1"/>
</dbReference>
<evidence type="ECO:0000256" key="8">
    <source>
        <dbReference type="ARBA" id="ARBA00023136"/>
    </source>
</evidence>
<evidence type="ECO:0000313" key="11">
    <source>
        <dbReference type="Proteomes" id="UP000216797"/>
    </source>
</evidence>
<sequence length="258" mass="27263">MDVQLWQIILIVLYGFFINYDKNGTMLGTSQPVTAGLIIGLILGDVKTGLYIGGTLQLMTLGISSFGGASVPDYQTAALVGSYIAITTGQNASIGITLAIPVAMLMVQLDVLKWTTNIFFQNKAEKFADDGDFKKVELMHLCGVVNTMLTSGIPVLLTVIVGPTVVGKVIEYIPEWLTGGLTVAGGLLPALGIGLLLRYLPVKAYFGYLIIGFVGAVYLNMPILGVALLGAAVALILFKKNSVEGANVQTVGGMDEDE</sequence>
<evidence type="ECO:0000256" key="6">
    <source>
        <dbReference type="ARBA" id="ARBA00022692"/>
    </source>
</evidence>
<evidence type="ECO:0000256" key="7">
    <source>
        <dbReference type="ARBA" id="ARBA00022989"/>
    </source>
</evidence>
<dbReference type="AlphaFoldDB" id="A0A267HVS2"/>
<feature type="transmembrane region" description="Helical" evidence="9">
    <location>
        <begin position="176"/>
        <end position="199"/>
    </location>
</feature>
<feature type="transmembrane region" description="Helical" evidence="9">
    <location>
        <begin position="138"/>
        <end position="164"/>
    </location>
</feature>
<organism evidence="10 11">
    <name type="scientific">Enterococcus canintestini</name>
    <dbReference type="NCBI Taxonomy" id="317010"/>
    <lineage>
        <taxon>Bacteria</taxon>
        <taxon>Bacillati</taxon>
        <taxon>Bacillota</taxon>
        <taxon>Bacilli</taxon>
        <taxon>Lactobacillales</taxon>
        <taxon>Enterococcaceae</taxon>
        <taxon>Enterococcus</taxon>
    </lineage>
</organism>
<dbReference type="GO" id="GO:0005886">
    <property type="term" value="C:plasma membrane"/>
    <property type="evidence" value="ECO:0007669"/>
    <property type="project" value="UniProtKB-SubCell"/>
</dbReference>
<feature type="transmembrane region" description="Helical" evidence="9">
    <location>
        <begin position="33"/>
        <end position="52"/>
    </location>
</feature>
<dbReference type="PANTHER" id="PTHR32502">
    <property type="entry name" value="N-ACETYLGALACTOSAMINE PERMEASE II COMPONENT-RELATED"/>
    <property type="match status" value="1"/>
</dbReference>
<dbReference type="RefSeq" id="WP_095006155.1">
    <property type="nucleotide sequence ID" value="NZ_LHUG01000003.1"/>
</dbReference>
<proteinExistence type="predicted"/>
<evidence type="ECO:0000256" key="2">
    <source>
        <dbReference type="ARBA" id="ARBA00022448"/>
    </source>
</evidence>
<evidence type="ECO:0000256" key="3">
    <source>
        <dbReference type="ARBA" id="ARBA00022475"/>
    </source>
</evidence>
<evidence type="ECO:0000256" key="1">
    <source>
        <dbReference type="ARBA" id="ARBA00004651"/>
    </source>
</evidence>
<dbReference type="InterPro" id="IPR050303">
    <property type="entry name" value="GatZ_KbaZ_carbometab"/>
</dbReference>
<dbReference type="EMBL" id="LHUG01000003">
    <property type="protein sequence ID" value="PAB01618.1"/>
    <property type="molecule type" value="Genomic_DNA"/>
</dbReference>